<keyword evidence="1" id="KW-0732">Signal</keyword>
<sequence length="71" mass="7762">MSSLYLTPVIACLTTFLLITTARAETTAAQVEAAANRFLDQHYQRAFPDANIRLHLNPVSTALSLPDCESP</sequence>
<feature type="signal peptide" evidence="1">
    <location>
        <begin position="1"/>
        <end position="24"/>
    </location>
</feature>
<comment type="caution">
    <text evidence="2">The sequence shown here is derived from an EMBL/GenBank/DDBJ whole genome shotgun (WGS) entry which is preliminary data.</text>
</comment>
<organism evidence="2 3">
    <name type="scientific">Marinobacterium aestuariivivens</name>
    <dbReference type="NCBI Taxonomy" id="1698799"/>
    <lineage>
        <taxon>Bacteria</taxon>
        <taxon>Pseudomonadati</taxon>
        <taxon>Pseudomonadota</taxon>
        <taxon>Gammaproteobacteria</taxon>
        <taxon>Oceanospirillales</taxon>
        <taxon>Oceanospirillaceae</taxon>
        <taxon>Marinobacterium</taxon>
    </lineage>
</organism>
<name>A0ABW1ZX87_9GAMM</name>
<evidence type="ECO:0000256" key="1">
    <source>
        <dbReference type="SAM" id="SignalP"/>
    </source>
</evidence>
<keyword evidence="3" id="KW-1185">Reference proteome</keyword>
<gene>
    <name evidence="2" type="ORF">ACFQDL_06695</name>
</gene>
<proteinExistence type="predicted"/>
<reference evidence="3" key="1">
    <citation type="journal article" date="2019" name="Int. J. Syst. Evol. Microbiol.">
        <title>The Global Catalogue of Microorganisms (GCM) 10K type strain sequencing project: providing services to taxonomists for standard genome sequencing and annotation.</title>
        <authorList>
            <consortium name="The Broad Institute Genomics Platform"/>
            <consortium name="The Broad Institute Genome Sequencing Center for Infectious Disease"/>
            <person name="Wu L."/>
            <person name="Ma J."/>
        </authorList>
    </citation>
    <scope>NUCLEOTIDE SEQUENCE [LARGE SCALE GENOMIC DNA]</scope>
    <source>
        <strain evidence="3">NBRC 111756</strain>
    </source>
</reference>
<dbReference type="RefSeq" id="WP_379908339.1">
    <property type="nucleotide sequence ID" value="NZ_JBHSWE010000001.1"/>
</dbReference>
<dbReference type="EMBL" id="JBHSWE010000001">
    <property type="protein sequence ID" value="MFC6669807.1"/>
    <property type="molecule type" value="Genomic_DNA"/>
</dbReference>
<dbReference type="Proteomes" id="UP001596422">
    <property type="component" value="Unassembled WGS sequence"/>
</dbReference>
<accession>A0ABW1ZX87</accession>
<protein>
    <submittedName>
        <fullName evidence="2">Uncharacterized protein</fullName>
    </submittedName>
</protein>
<evidence type="ECO:0000313" key="3">
    <source>
        <dbReference type="Proteomes" id="UP001596422"/>
    </source>
</evidence>
<evidence type="ECO:0000313" key="2">
    <source>
        <dbReference type="EMBL" id="MFC6669807.1"/>
    </source>
</evidence>
<feature type="chain" id="PRO_5047226077" evidence="1">
    <location>
        <begin position="25"/>
        <end position="71"/>
    </location>
</feature>